<keyword evidence="2" id="KW-1185">Reference proteome</keyword>
<proteinExistence type="predicted"/>
<name>A0A2K4ZBN8_9FIRM</name>
<accession>A0A2K4ZBN8</accession>
<reference evidence="1 2" key="1">
    <citation type="submission" date="2018-01" db="EMBL/GenBank/DDBJ databases">
        <authorList>
            <person name="Gaut B.S."/>
            <person name="Morton B.R."/>
            <person name="Clegg M.T."/>
            <person name="Duvall M.R."/>
        </authorList>
    </citation>
    <scope>NUCLEOTIDE SEQUENCE [LARGE SCALE GENOMIC DNA]</scope>
    <source>
        <strain evidence="1">GP69</strain>
    </source>
</reference>
<gene>
    <name evidence="1" type="ORF">AMURIS_00583</name>
</gene>
<sequence>MLVCAVYDKYSARYRVQMEQAADLYIAYFRDAPLPDAEFEDGNEKG</sequence>
<organism evidence="1 2">
    <name type="scientific">Acetatifactor muris</name>
    <dbReference type="NCBI Taxonomy" id="879566"/>
    <lineage>
        <taxon>Bacteria</taxon>
        <taxon>Bacillati</taxon>
        <taxon>Bacillota</taxon>
        <taxon>Clostridia</taxon>
        <taxon>Lachnospirales</taxon>
        <taxon>Lachnospiraceae</taxon>
        <taxon>Acetatifactor</taxon>
    </lineage>
</organism>
<dbReference type="AlphaFoldDB" id="A0A2K4ZBN8"/>
<protein>
    <submittedName>
        <fullName evidence="1">Uncharacterized protein</fullName>
    </submittedName>
</protein>
<dbReference type="EMBL" id="OFSM01000002">
    <property type="protein sequence ID" value="SOY27878.1"/>
    <property type="molecule type" value="Genomic_DNA"/>
</dbReference>
<evidence type="ECO:0000313" key="2">
    <source>
        <dbReference type="Proteomes" id="UP000236311"/>
    </source>
</evidence>
<dbReference type="RefSeq" id="WP_172454934.1">
    <property type="nucleotide sequence ID" value="NZ_JANJZD010000002.1"/>
</dbReference>
<evidence type="ECO:0000313" key="1">
    <source>
        <dbReference type="EMBL" id="SOY27878.1"/>
    </source>
</evidence>
<dbReference type="Proteomes" id="UP000236311">
    <property type="component" value="Unassembled WGS sequence"/>
</dbReference>